<comment type="subcellular location">
    <subcellularLocation>
        <location evidence="1">Membrane</location>
        <topology evidence="1">Multi-pass membrane protein</topology>
    </subcellularLocation>
</comment>
<evidence type="ECO:0000313" key="13">
    <source>
        <dbReference type="Proteomes" id="UP000503462"/>
    </source>
</evidence>
<feature type="transmembrane region" description="Helical" evidence="11">
    <location>
        <begin position="250"/>
        <end position="270"/>
    </location>
</feature>
<dbReference type="EMBL" id="CP051143">
    <property type="protein sequence ID" value="QIX01521.1"/>
    <property type="molecule type" value="Genomic_DNA"/>
</dbReference>
<dbReference type="InterPro" id="IPR023271">
    <property type="entry name" value="Aquaporin-like"/>
</dbReference>
<dbReference type="PANTHER" id="PTHR19139">
    <property type="entry name" value="AQUAPORIN TRANSPORTER"/>
    <property type="match status" value="1"/>
</dbReference>
<evidence type="ECO:0000313" key="12">
    <source>
        <dbReference type="EMBL" id="QIX01521.1"/>
    </source>
</evidence>
<dbReference type="PRINTS" id="PR00783">
    <property type="entry name" value="MINTRINSICP"/>
</dbReference>
<evidence type="ECO:0000256" key="2">
    <source>
        <dbReference type="ARBA" id="ARBA00006175"/>
    </source>
</evidence>
<keyword evidence="6 11" id="KW-1133">Transmembrane helix</keyword>
<organism evidence="12 13">
    <name type="scientific">Peltaster fructicola</name>
    <dbReference type="NCBI Taxonomy" id="286661"/>
    <lineage>
        <taxon>Eukaryota</taxon>
        <taxon>Fungi</taxon>
        <taxon>Dikarya</taxon>
        <taxon>Ascomycota</taxon>
        <taxon>Pezizomycotina</taxon>
        <taxon>Dothideomycetes</taxon>
        <taxon>Dothideomycetes incertae sedis</taxon>
        <taxon>Peltaster</taxon>
    </lineage>
</organism>
<keyword evidence="13" id="KW-1185">Reference proteome</keyword>
<feature type="transmembrane region" description="Helical" evidence="11">
    <location>
        <begin position="92"/>
        <end position="111"/>
    </location>
</feature>
<feature type="region of interest" description="Disordered" evidence="10">
    <location>
        <begin position="313"/>
        <end position="371"/>
    </location>
</feature>
<evidence type="ECO:0008006" key="14">
    <source>
        <dbReference type="Google" id="ProtNLM"/>
    </source>
</evidence>
<dbReference type="Proteomes" id="UP000503462">
    <property type="component" value="Chromosome 5"/>
</dbReference>
<accession>A0A6H0Y3M8</accession>
<evidence type="ECO:0000256" key="3">
    <source>
        <dbReference type="ARBA" id="ARBA00022448"/>
    </source>
</evidence>
<protein>
    <recommendedName>
        <fullName evidence="14">Aquaporin</fullName>
    </recommendedName>
</protein>
<proteinExistence type="inferred from homology"/>
<dbReference type="Pfam" id="PF00230">
    <property type="entry name" value="MIP"/>
    <property type="match status" value="1"/>
</dbReference>
<keyword evidence="4 9" id="KW-0812">Transmembrane</keyword>
<evidence type="ECO:0000256" key="7">
    <source>
        <dbReference type="ARBA" id="ARBA00023136"/>
    </source>
</evidence>
<keyword evidence="3 9" id="KW-0813">Transport</keyword>
<feature type="transmembrane region" description="Helical" evidence="11">
    <location>
        <begin position="179"/>
        <end position="198"/>
    </location>
</feature>
<evidence type="ECO:0000256" key="9">
    <source>
        <dbReference type="RuleBase" id="RU000477"/>
    </source>
</evidence>
<gene>
    <name evidence="12" type="ORF">AMS68_007038</name>
</gene>
<evidence type="ECO:0000256" key="10">
    <source>
        <dbReference type="SAM" id="MobiDB-lite"/>
    </source>
</evidence>
<feature type="transmembrane region" description="Helical" evidence="11">
    <location>
        <begin position="117"/>
        <end position="135"/>
    </location>
</feature>
<evidence type="ECO:0000256" key="8">
    <source>
        <dbReference type="ARBA" id="ARBA00034651"/>
    </source>
</evidence>
<name>A0A6H0Y3M8_9PEZI</name>
<dbReference type="AlphaFoldDB" id="A0A6H0Y3M8"/>
<evidence type="ECO:0000256" key="5">
    <source>
        <dbReference type="ARBA" id="ARBA00022737"/>
    </source>
</evidence>
<keyword evidence="5" id="KW-0677">Repeat</keyword>
<dbReference type="Gene3D" id="1.20.1080.10">
    <property type="entry name" value="Glycerol uptake facilitator protein"/>
    <property type="match status" value="1"/>
</dbReference>
<feature type="transmembrane region" description="Helical" evidence="11">
    <location>
        <begin position="205"/>
        <end position="225"/>
    </location>
</feature>
<evidence type="ECO:0000256" key="6">
    <source>
        <dbReference type="ARBA" id="ARBA00022989"/>
    </source>
</evidence>
<evidence type="ECO:0000256" key="1">
    <source>
        <dbReference type="ARBA" id="ARBA00004141"/>
    </source>
</evidence>
<dbReference type="OrthoDB" id="3222at2759"/>
<dbReference type="InterPro" id="IPR000425">
    <property type="entry name" value="MIP"/>
</dbReference>
<dbReference type="GO" id="GO:0015250">
    <property type="term" value="F:water channel activity"/>
    <property type="evidence" value="ECO:0007669"/>
    <property type="project" value="TreeGrafter"/>
</dbReference>
<dbReference type="InterPro" id="IPR034294">
    <property type="entry name" value="Aquaporin_transptr"/>
</dbReference>
<dbReference type="GO" id="GO:0005886">
    <property type="term" value="C:plasma membrane"/>
    <property type="evidence" value="ECO:0007669"/>
    <property type="project" value="TreeGrafter"/>
</dbReference>
<sequence>MNFDRITGDGGFNLPFIKPRPRVPGKRELHVPVVGYLPNRVRNHFVAMVGEFVGTFMFLFFAFSGTSVANAASSGGGGENGSLSNLPNASSLMYISLAFGFSLAVNAWIFFRISGGLFNPAVTLALGMIGAITWVRAAGVFVAQMLGAMASAAVVEALFPGQLNVAVTLGGNTSTAQGLFIEMFLTAELVFTICMLAAEKHKGTFLAPVGIGLALFIAELSGVYYTGGALNPARAFGPCVAIRNFPNYHWIYWLGPALGTVLAVTFYLFVKRLEYQTANPGQDFNEKEAENFTFDEENAVTAADVARPAEDLQLNQIPDTAGEERRSRSPVGRGTGGSPVRPNFHDIEAYQHGPNAEAQRMPSIDPALKSD</sequence>
<dbReference type="FunFam" id="1.20.1080.10:FF:000014">
    <property type="entry name" value="Aquaporin 1"/>
    <property type="match status" value="1"/>
</dbReference>
<evidence type="ECO:0000256" key="4">
    <source>
        <dbReference type="ARBA" id="ARBA00022692"/>
    </source>
</evidence>
<comment type="similarity">
    <text evidence="2 9">Belongs to the MIP/aquaporin (TC 1.A.8) family.</text>
</comment>
<reference evidence="12 13" key="1">
    <citation type="journal article" date="2016" name="Sci. Rep.">
        <title>Peltaster fructicola genome reveals evolution from an invasive phytopathogen to an ectophytic parasite.</title>
        <authorList>
            <person name="Xu C."/>
            <person name="Chen H."/>
            <person name="Gleason M.L."/>
            <person name="Xu J.R."/>
            <person name="Liu H."/>
            <person name="Zhang R."/>
            <person name="Sun G."/>
        </authorList>
    </citation>
    <scope>NUCLEOTIDE SEQUENCE [LARGE SCALE GENOMIC DNA]</scope>
    <source>
        <strain evidence="12 13">LNHT1506</strain>
    </source>
</reference>
<dbReference type="PANTHER" id="PTHR19139:SF199">
    <property type="entry name" value="MIP17260P"/>
    <property type="match status" value="1"/>
</dbReference>
<evidence type="ECO:0000256" key="11">
    <source>
        <dbReference type="SAM" id="Phobius"/>
    </source>
</evidence>
<comment type="catalytic activity">
    <reaction evidence="8">
        <text>H2O(in) = H2O(out)</text>
        <dbReference type="Rhea" id="RHEA:29667"/>
        <dbReference type="ChEBI" id="CHEBI:15377"/>
    </reaction>
</comment>
<dbReference type="SUPFAM" id="SSF81338">
    <property type="entry name" value="Aquaporin-like"/>
    <property type="match status" value="1"/>
</dbReference>
<keyword evidence="7 11" id="KW-0472">Membrane</keyword>
<feature type="transmembrane region" description="Helical" evidence="11">
    <location>
        <begin position="45"/>
        <end position="71"/>
    </location>
</feature>